<dbReference type="InterPro" id="IPR012337">
    <property type="entry name" value="RNaseH-like_sf"/>
</dbReference>
<keyword evidence="2" id="KW-0175">Coiled coil</keyword>
<dbReference type="Gene3D" id="3.30.420.10">
    <property type="entry name" value="Ribonuclease H-like superfamily/Ribonuclease H"/>
    <property type="match status" value="1"/>
</dbReference>
<dbReference type="InterPro" id="IPR001584">
    <property type="entry name" value="Integrase_cat-core"/>
</dbReference>
<dbReference type="GO" id="GO:0003677">
    <property type="term" value="F:DNA binding"/>
    <property type="evidence" value="ECO:0007669"/>
    <property type="project" value="InterPro"/>
</dbReference>
<reference evidence="4 5" key="1">
    <citation type="submission" date="2011-05" db="EMBL/GenBank/DDBJ databases">
        <title>Complete sequence of chromosome of Frankia symbiont of Datisca glomerata.</title>
        <authorList>
            <consortium name="US DOE Joint Genome Institute"/>
            <person name="Lucas S."/>
            <person name="Han J."/>
            <person name="Lapidus A."/>
            <person name="Cheng J.-F."/>
            <person name="Goodwin L."/>
            <person name="Pitluck S."/>
            <person name="Peters L."/>
            <person name="Mikhailova N."/>
            <person name="Chertkov O."/>
            <person name="Teshima H."/>
            <person name="Han C."/>
            <person name="Tapia R."/>
            <person name="Land M."/>
            <person name="Hauser L."/>
            <person name="Kyrpides N."/>
            <person name="Ivanova N."/>
            <person name="Pagani I."/>
            <person name="Berry A."/>
            <person name="Pawlowski K."/>
            <person name="Persson T."/>
            <person name="Vanden Heuvel B."/>
            <person name="Benson D."/>
            <person name="Woyke T."/>
        </authorList>
    </citation>
    <scope>NUCLEOTIDE SEQUENCE [LARGE SCALE GENOMIC DNA]</scope>
    <source>
        <strain evidence="5">4085684</strain>
    </source>
</reference>
<evidence type="ECO:0000256" key="2">
    <source>
        <dbReference type="SAM" id="Coils"/>
    </source>
</evidence>
<evidence type="ECO:0000313" key="4">
    <source>
        <dbReference type="EMBL" id="AEH07774.1"/>
    </source>
</evidence>
<evidence type="ECO:0000259" key="3">
    <source>
        <dbReference type="PROSITE" id="PS50994"/>
    </source>
</evidence>
<dbReference type="InterPro" id="IPR048020">
    <property type="entry name" value="Transpos_IS3"/>
</dbReference>
<dbReference type="InterPro" id="IPR002514">
    <property type="entry name" value="Transposase_8"/>
</dbReference>
<dbReference type="InterPro" id="IPR025948">
    <property type="entry name" value="HTH-like_dom"/>
</dbReference>
<gene>
    <name evidence="4" type="ordered locus">FsymDg_0202</name>
</gene>
<comment type="function">
    <text evidence="1">Involved in the transposition of the insertion sequence.</text>
</comment>
<evidence type="ECO:0000256" key="1">
    <source>
        <dbReference type="ARBA" id="ARBA00002286"/>
    </source>
</evidence>
<dbReference type="Gene3D" id="1.10.10.60">
    <property type="entry name" value="Homeodomain-like"/>
    <property type="match status" value="1"/>
</dbReference>
<feature type="coiled-coil region" evidence="2">
    <location>
        <begin position="65"/>
        <end position="92"/>
    </location>
</feature>
<proteinExistence type="predicted"/>
<name>F8B2Q4_9ACTN</name>
<dbReference type="KEGG" id="fsy:FsymDg_0202"/>
<dbReference type="PROSITE" id="PS50994">
    <property type="entry name" value="INTEGRASE"/>
    <property type="match status" value="1"/>
</dbReference>
<dbReference type="Pfam" id="PF13333">
    <property type="entry name" value="rve_2"/>
    <property type="match status" value="1"/>
</dbReference>
<dbReference type="PANTHER" id="PTHR46889:SF4">
    <property type="entry name" value="TRANSPOSASE INSO FOR INSERTION SEQUENCE ELEMENT IS911B-RELATED"/>
    <property type="match status" value="1"/>
</dbReference>
<feature type="domain" description="Integrase catalytic" evidence="3">
    <location>
        <begin position="234"/>
        <end position="397"/>
    </location>
</feature>
<dbReference type="GO" id="GO:0015074">
    <property type="term" value="P:DNA integration"/>
    <property type="evidence" value="ECO:0007669"/>
    <property type="project" value="InterPro"/>
</dbReference>
<dbReference type="GO" id="GO:0004803">
    <property type="term" value="F:transposase activity"/>
    <property type="evidence" value="ECO:0007669"/>
    <property type="project" value="InterPro"/>
</dbReference>
<dbReference type="STRING" id="656024.FsymDg_0202"/>
<dbReference type="GO" id="GO:0006313">
    <property type="term" value="P:DNA transposition"/>
    <property type="evidence" value="ECO:0007669"/>
    <property type="project" value="InterPro"/>
</dbReference>
<dbReference type="AlphaFoldDB" id="F8B2Q4"/>
<sequence length="404" mass="46237">MGKERHGSARRKFTQEYKSEAVRLVLDSGRSVTEVAKSLGIHETTLGNWVKKAKENGETEERPLSVSERAELEELRKKYAQAQMDIAFLKKSGELLRERAEVKFEFISIHAPKKPVSADGANTFPVDYMCKKLDLSRQGYYAWKKRGPSRREKDDATLSTMIRAVFDRHEGRYGVRRIFHEIRRQGVAVAYKRVQRLMATMGLVSVHPRPRRPVTTVQAADSSSLPDLVGQDFAASAPNQLWYGDITYIRTWDGWVYMASVIDAFSRKIVGWAVADHMRTELVLDALRMAVTRRRPPGGVIFHADRGGQYTSREFVAFCRDNNVRNSVGRTGICFDNAAAESFWATLKKEFVHLHPFDTIDRVRAGIFEYVEIYYNRQRLHSSIGYLTPVEFEEEFDGQTLRAA</sequence>
<dbReference type="InterPro" id="IPR050900">
    <property type="entry name" value="Transposase_IS3/IS150/IS904"/>
</dbReference>
<dbReference type="eggNOG" id="COG2801">
    <property type="taxonomic scope" value="Bacteria"/>
</dbReference>
<dbReference type="Proteomes" id="UP000001549">
    <property type="component" value="Chromosome"/>
</dbReference>
<organism evidence="4 5">
    <name type="scientific">Candidatus Protofrankia datiscae</name>
    <dbReference type="NCBI Taxonomy" id="2716812"/>
    <lineage>
        <taxon>Bacteria</taxon>
        <taxon>Bacillati</taxon>
        <taxon>Actinomycetota</taxon>
        <taxon>Actinomycetes</taxon>
        <taxon>Frankiales</taxon>
        <taxon>Frankiaceae</taxon>
        <taxon>Protofrankia</taxon>
    </lineage>
</organism>
<dbReference type="Pfam" id="PF13276">
    <property type="entry name" value="HTH_21"/>
    <property type="match status" value="1"/>
</dbReference>
<evidence type="ECO:0000313" key="5">
    <source>
        <dbReference type="Proteomes" id="UP000001549"/>
    </source>
</evidence>
<dbReference type="SUPFAM" id="SSF53098">
    <property type="entry name" value="Ribonuclease H-like"/>
    <property type="match status" value="1"/>
</dbReference>
<dbReference type="Pfam" id="PF00665">
    <property type="entry name" value="rve"/>
    <property type="match status" value="1"/>
</dbReference>
<dbReference type="InterPro" id="IPR036397">
    <property type="entry name" value="RNaseH_sf"/>
</dbReference>
<accession>F8B2Q4</accession>
<protein>
    <submittedName>
        <fullName evidence="4">Transposase IS3/IS911 family protein</fullName>
    </submittedName>
</protein>
<dbReference type="EMBL" id="CP002801">
    <property type="protein sequence ID" value="AEH07774.1"/>
    <property type="molecule type" value="Genomic_DNA"/>
</dbReference>
<dbReference type="HOGENOM" id="CLU_027402_33_0_11"/>
<dbReference type="PANTHER" id="PTHR46889">
    <property type="entry name" value="TRANSPOSASE INSF FOR INSERTION SEQUENCE IS3B-RELATED"/>
    <property type="match status" value="1"/>
</dbReference>
<dbReference type="eggNOG" id="COG2963">
    <property type="taxonomic scope" value="Bacteria"/>
</dbReference>
<keyword evidence="5" id="KW-1185">Reference proteome</keyword>
<dbReference type="InterPro" id="IPR009057">
    <property type="entry name" value="Homeodomain-like_sf"/>
</dbReference>
<dbReference type="NCBIfam" id="NF033516">
    <property type="entry name" value="transpos_IS3"/>
    <property type="match status" value="1"/>
</dbReference>
<dbReference type="SUPFAM" id="SSF46689">
    <property type="entry name" value="Homeodomain-like"/>
    <property type="match status" value="1"/>
</dbReference>
<dbReference type="Pfam" id="PF01527">
    <property type="entry name" value="HTH_Tnp_1"/>
    <property type="match status" value="1"/>
</dbReference>